<dbReference type="STRING" id="883158.HMPREF9140_01253"/>
<protein>
    <submittedName>
        <fullName evidence="1">Uncharacterized protein</fullName>
    </submittedName>
</protein>
<reference evidence="1 2" key="1">
    <citation type="submission" date="2011-12" db="EMBL/GenBank/DDBJ databases">
        <title>The Genome Sequence of Prevotella micans F0438.</title>
        <authorList>
            <consortium name="The Broad Institute Genome Sequencing Platform"/>
            <person name="Earl A."/>
            <person name="Ward D."/>
            <person name="Feldgarden M."/>
            <person name="Gevers D."/>
            <person name="Izard J."/>
            <person name="Baranova O.V."/>
            <person name="Blanton J.M."/>
            <person name="Wade W.G."/>
            <person name="Dewhirst F.E."/>
            <person name="Young S.K."/>
            <person name="Zeng Q."/>
            <person name="Gargeya S."/>
            <person name="Fitzgerald M."/>
            <person name="Haas B."/>
            <person name="Abouelleil A."/>
            <person name="Alvarado L."/>
            <person name="Arachchi H.M."/>
            <person name="Berlin A."/>
            <person name="Chapman S.B."/>
            <person name="Gearin G."/>
            <person name="Goldberg J."/>
            <person name="Griggs A."/>
            <person name="Gujja S."/>
            <person name="Hansen M."/>
            <person name="Heiman D."/>
            <person name="Howarth C."/>
            <person name="Larimer J."/>
            <person name="Lui A."/>
            <person name="MacDonald P.J.P."/>
            <person name="McCowen C."/>
            <person name="Montmayeur A."/>
            <person name="Murphy C."/>
            <person name="Neiman D."/>
            <person name="Pearson M."/>
            <person name="Priest M."/>
            <person name="Roberts A."/>
            <person name="Saif S."/>
            <person name="Shea T."/>
            <person name="Sisk P."/>
            <person name="Stolte C."/>
            <person name="Sykes S."/>
            <person name="Wortman J."/>
            <person name="Nusbaum C."/>
            <person name="Birren B."/>
        </authorList>
    </citation>
    <scope>NUCLEOTIDE SEQUENCE [LARGE SCALE GENOMIC DNA]</scope>
    <source>
        <strain evidence="1 2">F0438</strain>
    </source>
</reference>
<evidence type="ECO:0000313" key="1">
    <source>
        <dbReference type="EMBL" id="EHO69563.1"/>
    </source>
</evidence>
<accession>H1Q2W5</accession>
<dbReference type="PATRIC" id="fig|883158.3.peg.1255"/>
<organism evidence="1 2">
    <name type="scientific">Prevotella micans F0438</name>
    <dbReference type="NCBI Taxonomy" id="883158"/>
    <lineage>
        <taxon>Bacteria</taxon>
        <taxon>Pseudomonadati</taxon>
        <taxon>Bacteroidota</taxon>
        <taxon>Bacteroidia</taxon>
        <taxon>Bacteroidales</taxon>
        <taxon>Prevotellaceae</taxon>
        <taxon>Prevotella</taxon>
    </lineage>
</organism>
<dbReference type="EMBL" id="AGWK01000036">
    <property type="protein sequence ID" value="EHO69563.1"/>
    <property type="molecule type" value="Genomic_DNA"/>
</dbReference>
<name>H1Q2W5_9BACT</name>
<gene>
    <name evidence="1" type="ORF">HMPREF9140_01253</name>
</gene>
<keyword evidence="2" id="KW-1185">Reference proteome</keyword>
<dbReference type="Proteomes" id="UP000016023">
    <property type="component" value="Unassembled WGS sequence"/>
</dbReference>
<comment type="caution">
    <text evidence="1">The sequence shown here is derived from an EMBL/GenBank/DDBJ whole genome shotgun (WGS) entry which is preliminary data.</text>
</comment>
<proteinExistence type="predicted"/>
<dbReference type="AlphaFoldDB" id="H1Q2W5"/>
<evidence type="ECO:0000313" key="2">
    <source>
        <dbReference type="Proteomes" id="UP000016023"/>
    </source>
</evidence>
<dbReference type="HOGENOM" id="CLU_155231_0_0_10"/>
<sequence>METSGIILCNDCQEVEQVVLVCPKHELATLKNRSYGEFFSDYLAVRKDCVIFAAVKRKSVINSKMIRGTMNNRQGATNNKQGTMNNRQGIMSNRHGVMPRQKGENFSVIFVPDYLVVPNNLLTHTHTHTHTFAPSV</sequence>